<comment type="caution">
    <text evidence="1">The sequence shown here is derived from an EMBL/GenBank/DDBJ whole genome shotgun (WGS) entry which is preliminary data.</text>
</comment>
<organism evidence="1">
    <name type="scientific">marine sediment metagenome</name>
    <dbReference type="NCBI Taxonomy" id="412755"/>
    <lineage>
        <taxon>unclassified sequences</taxon>
        <taxon>metagenomes</taxon>
        <taxon>ecological metagenomes</taxon>
    </lineage>
</organism>
<dbReference type="InterPro" id="IPR015424">
    <property type="entry name" value="PyrdxlP-dep_Trfase"/>
</dbReference>
<evidence type="ECO:0000313" key="1">
    <source>
        <dbReference type="EMBL" id="GAF80161.1"/>
    </source>
</evidence>
<dbReference type="EMBL" id="BARS01008532">
    <property type="protein sequence ID" value="GAF80161.1"/>
    <property type="molecule type" value="Genomic_DNA"/>
</dbReference>
<reference evidence="1" key="1">
    <citation type="journal article" date="2014" name="Front. Microbiol.">
        <title>High frequency of phylogenetically diverse reductive dehalogenase-homologous genes in deep subseafloor sedimentary metagenomes.</title>
        <authorList>
            <person name="Kawai M."/>
            <person name="Futagami T."/>
            <person name="Toyoda A."/>
            <person name="Takaki Y."/>
            <person name="Nishi S."/>
            <person name="Hori S."/>
            <person name="Arai W."/>
            <person name="Tsubouchi T."/>
            <person name="Morono Y."/>
            <person name="Uchiyama I."/>
            <person name="Ito T."/>
            <person name="Fujiyama A."/>
            <person name="Inagaki F."/>
            <person name="Takami H."/>
        </authorList>
    </citation>
    <scope>NUCLEOTIDE SEQUENCE</scope>
    <source>
        <strain evidence="1">Expedition CK06-06</strain>
    </source>
</reference>
<dbReference type="AlphaFoldDB" id="X0SYE8"/>
<dbReference type="SUPFAM" id="SSF53383">
    <property type="entry name" value="PLP-dependent transferases"/>
    <property type="match status" value="1"/>
</dbReference>
<feature type="non-terminal residue" evidence="1">
    <location>
        <position position="1"/>
    </location>
</feature>
<gene>
    <name evidence="1" type="ORF">S01H1_16248</name>
</gene>
<proteinExistence type="predicted"/>
<dbReference type="InterPro" id="IPR015422">
    <property type="entry name" value="PyrdxlP-dep_Trfase_small"/>
</dbReference>
<name>X0SYE8_9ZZZZ</name>
<sequence>TVAKGKSRLRISLSSAHTDEDVERLVEGVREFLA</sequence>
<protein>
    <submittedName>
        <fullName evidence="1">Uncharacterized protein</fullName>
    </submittedName>
</protein>
<accession>X0SYE8</accession>
<dbReference type="Gene3D" id="3.90.1150.10">
    <property type="entry name" value="Aspartate Aminotransferase, domain 1"/>
    <property type="match status" value="1"/>
</dbReference>